<protein>
    <submittedName>
        <fullName evidence="9">Erythronate-4-phosphate dehydrogenase</fullName>
    </submittedName>
</protein>
<dbReference type="InterPro" id="IPR006139">
    <property type="entry name" value="D-isomer_2_OHA_DH_cat_dom"/>
</dbReference>
<feature type="domain" description="D-isomer specific 2-hydroxyacid dehydrogenase NAD-binding" evidence="8">
    <location>
        <begin position="108"/>
        <end position="246"/>
    </location>
</feature>
<dbReference type="AlphaFoldDB" id="A0A1Q6F9W1"/>
<reference evidence="9 10" key="1">
    <citation type="journal article" date="2016" name="Nat. Biotechnol.">
        <title>Measurement of bacterial replication rates in microbial communities.</title>
        <authorList>
            <person name="Brown C.T."/>
            <person name="Olm M.R."/>
            <person name="Thomas B.C."/>
            <person name="Banfield J.F."/>
        </authorList>
    </citation>
    <scope>NUCLEOTIDE SEQUENCE [LARGE SCALE GENOMIC DNA]</scope>
    <source>
        <strain evidence="9">CAG:67_53_122</strain>
    </source>
</reference>
<dbReference type="PANTHER" id="PTHR42938">
    <property type="entry name" value="FORMATE DEHYDROGENASE 1"/>
    <property type="match status" value="1"/>
</dbReference>
<dbReference type="PROSITE" id="PS00065">
    <property type="entry name" value="D_2_HYDROXYACID_DH_1"/>
    <property type="match status" value="1"/>
</dbReference>
<keyword evidence="2" id="KW-0963">Cytoplasm</keyword>
<keyword evidence="5" id="KW-0664">Pyridoxine biosynthesis</keyword>
<evidence type="ECO:0000256" key="6">
    <source>
        <dbReference type="RuleBase" id="RU003719"/>
    </source>
</evidence>
<dbReference type="InterPro" id="IPR029753">
    <property type="entry name" value="D-isomer_DH_CS"/>
</dbReference>
<dbReference type="RefSeq" id="WP_278339096.1">
    <property type="nucleotide sequence ID" value="NZ_DBFBON010000008.1"/>
</dbReference>
<dbReference type="InterPro" id="IPR029752">
    <property type="entry name" value="D-isomer_DH_CS1"/>
</dbReference>
<evidence type="ECO:0000313" key="9">
    <source>
        <dbReference type="EMBL" id="OKY95665.1"/>
    </source>
</evidence>
<evidence type="ECO:0000256" key="4">
    <source>
        <dbReference type="ARBA" id="ARBA00023027"/>
    </source>
</evidence>
<comment type="caution">
    <text evidence="9">The sequence shown here is derived from an EMBL/GenBank/DDBJ whole genome shotgun (WGS) entry which is preliminary data.</text>
</comment>
<evidence type="ECO:0000256" key="3">
    <source>
        <dbReference type="ARBA" id="ARBA00023002"/>
    </source>
</evidence>
<evidence type="ECO:0000256" key="5">
    <source>
        <dbReference type="ARBA" id="ARBA00023096"/>
    </source>
</evidence>
<comment type="similarity">
    <text evidence="1 6">Belongs to the D-isomer specific 2-hydroxyacid dehydrogenase family.</text>
</comment>
<dbReference type="InterPro" id="IPR020921">
    <property type="entry name" value="Erythronate-4-P_DHase"/>
</dbReference>
<evidence type="ECO:0000256" key="1">
    <source>
        <dbReference type="ARBA" id="ARBA00005854"/>
    </source>
</evidence>
<keyword evidence="3 6" id="KW-0560">Oxidoreductase</keyword>
<dbReference type="Gene3D" id="3.40.50.720">
    <property type="entry name" value="NAD(P)-binding Rossmann-like Domain"/>
    <property type="match status" value="2"/>
</dbReference>
<feature type="domain" description="D-isomer specific 2-hydroxyacid dehydrogenase catalytic" evidence="7">
    <location>
        <begin position="32"/>
        <end position="259"/>
    </location>
</feature>
<dbReference type="GO" id="GO:0051287">
    <property type="term" value="F:NAD binding"/>
    <property type="evidence" value="ECO:0007669"/>
    <property type="project" value="InterPro"/>
</dbReference>
<dbReference type="SUPFAM" id="SSF52283">
    <property type="entry name" value="Formate/glycerate dehydrogenase catalytic domain-like"/>
    <property type="match status" value="1"/>
</dbReference>
<evidence type="ECO:0000256" key="2">
    <source>
        <dbReference type="ARBA" id="ARBA00022490"/>
    </source>
</evidence>
<evidence type="ECO:0000259" key="7">
    <source>
        <dbReference type="Pfam" id="PF00389"/>
    </source>
</evidence>
<dbReference type="CDD" id="cd12158">
    <property type="entry name" value="ErythrP_dh"/>
    <property type="match status" value="1"/>
</dbReference>
<dbReference type="InterPro" id="IPR036291">
    <property type="entry name" value="NAD(P)-bd_dom_sf"/>
</dbReference>
<dbReference type="Pfam" id="PF00389">
    <property type="entry name" value="2-Hacid_dh"/>
    <property type="match status" value="1"/>
</dbReference>
<gene>
    <name evidence="9" type="ORF">BHV66_03615</name>
</gene>
<dbReference type="InterPro" id="IPR006140">
    <property type="entry name" value="D-isomer_DH_NAD-bd"/>
</dbReference>
<dbReference type="GO" id="GO:0005737">
    <property type="term" value="C:cytoplasm"/>
    <property type="evidence" value="ECO:0007669"/>
    <property type="project" value="InterPro"/>
</dbReference>
<dbReference type="GO" id="GO:0008615">
    <property type="term" value="P:pyridoxine biosynthetic process"/>
    <property type="evidence" value="ECO:0007669"/>
    <property type="project" value="UniProtKB-KW"/>
</dbReference>
<dbReference type="Proteomes" id="UP000187417">
    <property type="component" value="Unassembled WGS sequence"/>
</dbReference>
<name>A0A1Q6F9W1_9BACT</name>
<sequence length="331" mass="36764">MKIVADNAIPFLKGVLEPYARVEYLPGKTIATADVRDADALIVRTRTRCDAALLEGASVKLIATATIGFDHIDTEYCRRHGIEVATAAGCNARGVLQYVAAALVRLSRVQAWEPADKTLGIVGVGHVGSLVEAYARTWGFRVVACDPPREEREHGGFLPLEEVACQADILTFHTPLDDTTRHMAGAKLFERMKPGSILINTSRGEVVDGQALRESGLQYVLDVWEHEPDLDPPLLRNALLATPHIAGYSAQGKANATALSVRTISRYFGLPLGEWYPSNIAPSRPRAISWQELCDTIDDRFDIAAESRRLKENPEKFETIRNEYRYREEYF</sequence>
<organism evidence="9 10">
    <name type="scientific">Alistipes putredinis</name>
    <dbReference type="NCBI Taxonomy" id="28117"/>
    <lineage>
        <taxon>Bacteria</taxon>
        <taxon>Pseudomonadati</taxon>
        <taxon>Bacteroidota</taxon>
        <taxon>Bacteroidia</taxon>
        <taxon>Bacteroidales</taxon>
        <taxon>Rikenellaceae</taxon>
        <taxon>Alistipes</taxon>
    </lineage>
</organism>
<dbReference type="SUPFAM" id="SSF51735">
    <property type="entry name" value="NAD(P)-binding Rossmann-fold domains"/>
    <property type="match status" value="1"/>
</dbReference>
<dbReference type="Pfam" id="PF02826">
    <property type="entry name" value="2-Hacid_dh_C"/>
    <property type="match status" value="1"/>
</dbReference>
<dbReference type="PANTHER" id="PTHR42938:SF9">
    <property type="entry name" value="FORMATE DEHYDROGENASE 1"/>
    <property type="match status" value="1"/>
</dbReference>
<dbReference type="GO" id="GO:0033711">
    <property type="term" value="F:4-phosphoerythronate dehydrogenase activity"/>
    <property type="evidence" value="ECO:0007669"/>
    <property type="project" value="InterPro"/>
</dbReference>
<evidence type="ECO:0000313" key="10">
    <source>
        <dbReference type="Proteomes" id="UP000187417"/>
    </source>
</evidence>
<accession>A0A1Q6F9W1</accession>
<dbReference type="PROSITE" id="PS00671">
    <property type="entry name" value="D_2_HYDROXYACID_DH_3"/>
    <property type="match status" value="1"/>
</dbReference>
<evidence type="ECO:0000259" key="8">
    <source>
        <dbReference type="Pfam" id="PF02826"/>
    </source>
</evidence>
<dbReference type="EMBL" id="MNQH01000004">
    <property type="protein sequence ID" value="OKY95665.1"/>
    <property type="molecule type" value="Genomic_DNA"/>
</dbReference>
<dbReference type="STRING" id="28117.BHV66_03615"/>
<keyword evidence="4" id="KW-0520">NAD</keyword>
<proteinExistence type="inferred from homology"/>